<keyword evidence="4" id="KW-0067">ATP-binding</keyword>
<evidence type="ECO:0000256" key="3">
    <source>
        <dbReference type="ARBA" id="ARBA00022806"/>
    </source>
</evidence>
<evidence type="ECO:0000259" key="5">
    <source>
        <dbReference type="Pfam" id="PF13361"/>
    </source>
</evidence>
<proteinExistence type="predicted"/>
<evidence type="ECO:0000256" key="2">
    <source>
        <dbReference type="ARBA" id="ARBA00022801"/>
    </source>
</evidence>
<evidence type="ECO:0000256" key="4">
    <source>
        <dbReference type="ARBA" id="ARBA00022840"/>
    </source>
</evidence>
<dbReference type="AlphaFoldDB" id="A0A0F8VJ60"/>
<evidence type="ECO:0000256" key="1">
    <source>
        <dbReference type="ARBA" id="ARBA00022741"/>
    </source>
</evidence>
<comment type="caution">
    <text evidence="6">The sequence shown here is derived from an EMBL/GenBank/DDBJ whole genome shotgun (WGS) entry which is preliminary data.</text>
</comment>
<dbReference type="Pfam" id="PF13361">
    <property type="entry name" value="UvrD_C"/>
    <property type="match status" value="1"/>
</dbReference>
<protein>
    <recommendedName>
        <fullName evidence="5">UvrD-like helicase C-terminal domain-containing protein</fullName>
    </recommendedName>
</protein>
<dbReference type="GO" id="GO:0016787">
    <property type="term" value="F:hydrolase activity"/>
    <property type="evidence" value="ECO:0007669"/>
    <property type="project" value="UniProtKB-KW"/>
</dbReference>
<dbReference type="InterPro" id="IPR027417">
    <property type="entry name" value="P-loop_NTPase"/>
</dbReference>
<dbReference type="InterPro" id="IPR014017">
    <property type="entry name" value="DNA_helicase_UvrD-like_C"/>
</dbReference>
<keyword evidence="1" id="KW-0547">Nucleotide-binding</keyword>
<dbReference type="Gene3D" id="3.40.50.300">
    <property type="entry name" value="P-loop containing nucleotide triphosphate hydrolases"/>
    <property type="match status" value="1"/>
</dbReference>
<dbReference type="SUPFAM" id="SSF52540">
    <property type="entry name" value="P-loop containing nucleoside triphosphate hydrolases"/>
    <property type="match status" value="1"/>
</dbReference>
<accession>A0A0F8VJ60</accession>
<gene>
    <name evidence="6" type="ORF">LCGC14_3167060</name>
</gene>
<evidence type="ECO:0000313" key="6">
    <source>
        <dbReference type="EMBL" id="KKK44473.1"/>
    </source>
</evidence>
<name>A0A0F8VJ60_9ZZZZ</name>
<dbReference type="GO" id="GO:0004386">
    <property type="term" value="F:helicase activity"/>
    <property type="evidence" value="ECO:0007669"/>
    <property type="project" value="UniProtKB-KW"/>
</dbReference>
<sequence length="121" mass="13879">LLDRAREATLSEQEDFLSFAQWLNDRIDYIEEEGEADVDIVLGGTVQLMTVRQAKGLEFPLVFVPDLTANFNFGERETIRFDDVTKVLTIDDHSFIREMRFEIGIDAPDPLNNFEPTPTLI</sequence>
<dbReference type="GO" id="GO:0005524">
    <property type="term" value="F:ATP binding"/>
    <property type="evidence" value="ECO:0007669"/>
    <property type="project" value="UniProtKB-KW"/>
</dbReference>
<reference evidence="6" key="1">
    <citation type="journal article" date="2015" name="Nature">
        <title>Complex archaea that bridge the gap between prokaryotes and eukaryotes.</title>
        <authorList>
            <person name="Spang A."/>
            <person name="Saw J.H."/>
            <person name="Jorgensen S.L."/>
            <person name="Zaremba-Niedzwiedzka K."/>
            <person name="Martijn J."/>
            <person name="Lind A.E."/>
            <person name="van Eijk R."/>
            <person name="Schleper C."/>
            <person name="Guy L."/>
            <person name="Ettema T.J."/>
        </authorList>
    </citation>
    <scope>NUCLEOTIDE SEQUENCE</scope>
</reference>
<organism evidence="6">
    <name type="scientific">marine sediment metagenome</name>
    <dbReference type="NCBI Taxonomy" id="412755"/>
    <lineage>
        <taxon>unclassified sequences</taxon>
        <taxon>metagenomes</taxon>
        <taxon>ecological metagenomes</taxon>
    </lineage>
</organism>
<feature type="non-terminal residue" evidence="6">
    <location>
        <position position="1"/>
    </location>
</feature>
<keyword evidence="3" id="KW-0347">Helicase</keyword>
<dbReference type="EMBL" id="LAZR01070176">
    <property type="protein sequence ID" value="KKK44473.1"/>
    <property type="molecule type" value="Genomic_DNA"/>
</dbReference>
<keyword evidence="2" id="KW-0378">Hydrolase</keyword>
<feature type="domain" description="UvrD-like helicase C-terminal" evidence="5">
    <location>
        <begin position="32"/>
        <end position="70"/>
    </location>
</feature>